<dbReference type="SUPFAM" id="SSF81296">
    <property type="entry name" value="E set domains"/>
    <property type="match status" value="1"/>
</dbReference>
<dbReference type="InterPro" id="IPR004193">
    <property type="entry name" value="Glyco_hydro_13_N"/>
</dbReference>
<dbReference type="Proteomes" id="UP000295375">
    <property type="component" value="Unassembled WGS sequence"/>
</dbReference>
<comment type="similarity">
    <text evidence="1">Belongs to the glycosyl hydrolase 13 family.</text>
</comment>
<keyword evidence="2" id="KW-0378">Hydrolase</keyword>
<dbReference type="InterPro" id="IPR011837">
    <property type="entry name" value="Glycogen_debranch_GlgX"/>
</dbReference>
<feature type="domain" description="Glycosyl hydrolase family 13 catalytic" evidence="4">
    <location>
        <begin position="164"/>
        <end position="570"/>
    </location>
</feature>
<dbReference type="InterPro" id="IPR013783">
    <property type="entry name" value="Ig-like_fold"/>
</dbReference>
<evidence type="ECO:0000256" key="1">
    <source>
        <dbReference type="ARBA" id="ARBA00008061"/>
    </source>
</evidence>
<dbReference type="SUPFAM" id="SSF51011">
    <property type="entry name" value="Glycosyl hydrolase domain"/>
    <property type="match status" value="1"/>
</dbReference>
<dbReference type="InterPro" id="IPR044505">
    <property type="entry name" value="GlgX_Isoamylase_N_E_set"/>
</dbReference>
<comment type="caution">
    <text evidence="5">The sequence shown here is derived from an EMBL/GenBank/DDBJ whole genome shotgun (WGS) entry which is preliminary data.</text>
</comment>
<dbReference type="Gene3D" id="2.60.40.1180">
    <property type="entry name" value="Golgi alpha-mannosidase II"/>
    <property type="match status" value="1"/>
</dbReference>
<dbReference type="NCBIfam" id="TIGR02100">
    <property type="entry name" value="glgX_debranch"/>
    <property type="match status" value="1"/>
</dbReference>
<dbReference type="Pfam" id="PF02922">
    <property type="entry name" value="CBM_48"/>
    <property type="match status" value="1"/>
</dbReference>
<organism evidence="5 6">
    <name type="scientific">Permianibacter aggregans</name>
    <dbReference type="NCBI Taxonomy" id="1510150"/>
    <lineage>
        <taxon>Bacteria</taxon>
        <taxon>Pseudomonadati</taxon>
        <taxon>Pseudomonadota</taxon>
        <taxon>Gammaproteobacteria</taxon>
        <taxon>Pseudomonadales</taxon>
        <taxon>Pseudomonadaceae</taxon>
        <taxon>Permianibacter</taxon>
    </lineage>
</organism>
<evidence type="ECO:0000313" key="6">
    <source>
        <dbReference type="Proteomes" id="UP000295375"/>
    </source>
</evidence>
<gene>
    <name evidence="5" type="ORF">EV696_11923</name>
</gene>
<sequence length="709" mass="80527">MESAIEVGRPFPLGASWEGSGVNFALYSAHAEAVELCLFETHGMRETARIPMIHRTGDIWHCFLPSARPGTIYGFRVHGPYVPKDGHRFNANKLLIDPYAKSLIGDLRWDEALFGYRQGPKQEWRADGRDSQQFVPKCVVIDPTFNWDGDRQLNVPMADTILYELHVKGFTQLHSGVPPEWRGKYLGLTVPAVIDYLKSLGVTTIALLPCQSFVSEQKLVVNGLHNYWGHNPVALFAPDRRYAVKDPTVEFKTMVKKLHAAGIEVVMSIGFNHTAEVDETGPTLSFRGIDNKTYYLLDQQDFRQYRDYSGCGNTLNAEHPQVLKLMMDCLRYWASEMHIDGFRFDLASSLARRDDDFDPGGSFFNVIHQDPLLSHLKLMAEPWDKQPDSYHLGRFPAGWSEWNDQFRDGVRQFWRGQGGLRQTFATRLLGSPDLFHHQRREPSASINVVTYHDGFTLHDLVTYNQKHNEANLDDNRDGAEENYSWNCGTEGETDDAAINQLRDRQKRNFLTTLMLAQGVPLLLSGDEYGRTQAGNNNAFCQDNELSWMSWNFSARERELQAFVKRLIALRKSQPALRRRQFEVLNAEQNSQAITWFEASGDHLDEPAWQQWSARALAMLINGRKTGLVSANGEPVLGDHLLVLFNARNDAQQFTVPSPPDGALWQLVLDTSEPLGSSTPVYFNGKDTFRLEQRSIAILIEYVVEASTPR</sequence>
<dbReference type="Pfam" id="PF00128">
    <property type="entry name" value="Alpha-amylase"/>
    <property type="match status" value="1"/>
</dbReference>
<dbReference type="RefSeq" id="WP_133592605.1">
    <property type="nucleotide sequence ID" value="NZ_CP037953.1"/>
</dbReference>
<evidence type="ECO:0000313" key="5">
    <source>
        <dbReference type="EMBL" id="TDQ45555.1"/>
    </source>
</evidence>
<name>A0A4R6UKC2_9GAMM</name>
<evidence type="ECO:0000256" key="3">
    <source>
        <dbReference type="ARBA" id="ARBA00023295"/>
    </source>
</evidence>
<evidence type="ECO:0000259" key="4">
    <source>
        <dbReference type="SMART" id="SM00642"/>
    </source>
</evidence>
<dbReference type="InterPro" id="IPR013780">
    <property type="entry name" value="Glyco_hydro_b"/>
</dbReference>
<dbReference type="InterPro" id="IPR014756">
    <property type="entry name" value="Ig_E-set"/>
</dbReference>
<keyword evidence="3" id="KW-0326">Glycosidase</keyword>
<keyword evidence="6" id="KW-1185">Reference proteome</keyword>
<dbReference type="Gene3D" id="2.60.40.10">
    <property type="entry name" value="Immunoglobulins"/>
    <property type="match status" value="1"/>
</dbReference>
<reference evidence="5 6" key="1">
    <citation type="submission" date="2019-03" db="EMBL/GenBank/DDBJ databases">
        <title>Genomic Encyclopedia of Type Strains, Phase IV (KMG-IV): sequencing the most valuable type-strain genomes for metagenomic binning, comparative biology and taxonomic classification.</title>
        <authorList>
            <person name="Goeker M."/>
        </authorList>
    </citation>
    <scope>NUCLEOTIDE SEQUENCE [LARGE SCALE GENOMIC DNA]</scope>
    <source>
        <strain evidence="5 6">DSM 103792</strain>
    </source>
</reference>
<evidence type="ECO:0000256" key="2">
    <source>
        <dbReference type="ARBA" id="ARBA00022801"/>
    </source>
</evidence>
<dbReference type="GO" id="GO:0005980">
    <property type="term" value="P:glycogen catabolic process"/>
    <property type="evidence" value="ECO:0007669"/>
    <property type="project" value="InterPro"/>
</dbReference>
<dbReference type="InterPro" id="IPR006047">
    <property type="entry name" value="GH13_cat_dom"/>
</dbReference>
<dbReference type="SMART" id="SM00642">
    <property type="entry name" value="Aamy"/>
    <property type="match status" value="1"/>
</dbReference>
<dbReference type="AlphaFoldDB" id="A0A4R6UKC2"/>
<dbReference type="CDD" id="cd11326">
    <property type="entry name" value="AmyAc_Glg_debranch"/>
    <property type="match status" value="1"/>
</dbReference>
<dbReference type="GO" id="GO:0004135">
    <property type="term" value="F:amylo-alpha-1,6-glucosidase activity"/>
    <property type="evidence" value="ECO:0007669"/>
    <property type="project" value="InterPro"/>
</dbReference>
<dbReference type="InterPro" id="IPR017853">
    <property type="entry name" value="GH"/>
</dbReference>
<dbReference type="EMBL" id="SNYM01000019">
    <property type="protein sequence ID" value="TDQ45555.1"/>
    <property type="molecule type" value="Genomic_DNA"/>
</dbReference>
<dbReference type="Gene3D" id="3.20.20.80">
    <property type="entry name" value="Glycosidases"/>
    <property type="match status" value="1"/>
</dbReference>
<proteinExistence type="inferred from homology"/>
<dbReference type="CDD" id="cd02856">
    <property type="entry name" value="E_set_GDE_Isoamylase_N"/>
    <property type="match status" value="1"/>
</dbReference>
<protein>
    <submittedName>
        <fullName evidence="5">Glycogen operon protein</fullName>
    </submittedName>
</protein>
<dbReference type="SUPFAM" id="SSF51445">
    <property type="entry name" value="(Trans)glycosidases"/>
    <property type="match status" value="1"/>
</dbReference>
<dbReference type="OrthoDB" id="3236218at2"/>
<accession>A0A4R6UKC2</accession>
<dbReference type="PANTHER" id="PTHR43002">
    <property type="entry name" value="GLYCOGEN DEBRANCHING ENZYME"/>
    <property type="match status" value="1"/>
</dbReference>